<evidence type="ECO:0000256" key="1">
    <source>
        <dbReference type="SAM" id="Phobius"/>
    </source>
</evidence>
<keyword evidence="1" id="KW-0812">Transmembrane</keyword>
<protein>
    <submittedName>
        <fullName evidence="2">Uncharacterized protein</fullName>
    </submittedName>
</protein>
<dbReference type="EMBL" id="GBXM01018243">
    <property type="protein sequence ID" value="JAH90334.1"/>
    <property type="molecule type" value="Transcribed_RNA"/>
</dbReference>
<reference evidence="2" key="1">
    <citation type="submission" date="2014-11" db="EMBL/GenBank/DDBJ databases">
        <authorList>
            <person name="Amaro Gonzalez C."/>
        </authorList>
    </citation>
    <scope>NUCLEOTIDE SEQUENCE</scope>
</reference>
<feature type="transmembrane region" description="Helical" evidence="1">
    <location>
        <begin position="15"/>
        <end position="32"/>
    </location>
</feature>
<keyword evidence="1" id="KW-1133">Transmembrane helix</keyword>
<name>A0A0E9WIW6_ANGAN</name>
<sequence>MAPLIIEWCRAQGGLLFRTVLVARILFFCFVTRSRSCLMNMSGVSADINVAC</sequence>
<evidence type="ECO:0000313" key="2">
    <source>
        <dbReference type="EMBL" id="JAH90334.1"/>
    </source>
</evidence>
<organism evidence="2">
    <name type="scientific">Anguilla anguilla</name>
    <name type="common">European freshwater eel</name>
    <name type="synonym">Muraena anguilla</name>
    <dbReference type="NCBI Taxonomy" id="7936"/>
    <lineage>
        <taxon>Eukaryota</taxon>
        <taxon>Metazoa</taxon>
        <taxon>Chordata</taxon>
        <taxon>Craniata</taxon>
        <taxon>Vertebrata</taxon>
        <taxon>Euteleostomi</taxon>
        <taxon>Actinopterygii</taxon>
        <taxon>Neopterygii</taxon>
        <taxon>Teleostei</taxon>
        <taxon>Anguilliformes</taxon>
        <taxon>Anguillidae</taxon>
        <taxon>Anguilla</taxon>
    </lineage>
</organism>
<dbReference type="AlphaFoldDB" id="A0A0E9WIW6"/>
<proteinExistence type="predicted"/>
<reference evidence="2" key="2">
    <citation type="journal article" date="2015" name="Fish Shellfish Immunol.">
        <title>Early steps in the European eel (Anguilla anguilla)-Vibrio vulnificus interaction in the gills: Role of the RtxA13 toxin.</title>
        <authorList>
            <person name="Callol A."/>
            <person name="Pajuelo D."/>
            <person name="Ebbesson L."/>
            <person name="Teles M."/>
            <person name="MacKenzie S."/>
            <person name="Amaro C."/>
        </authorList>
    </citation>
    <scope>NUCLEOTIDE SEQUENCE</scope>
</reference>
<accession>A0A0E9WIW6</accession>
<keyword evidence="1" id="KW-0472">Membrane</keyword>